<dbReference type="SUPFAM" id="SSF48350">
    <property type="entry name" value="GTPase activation domain, GAP"/>
    <property type="match status" value="1"/>
</dbReference>
<dbReference type="InterPro" id="IPR008936">
    <property type="entry name" value="Rho_GTPase_activation_prot"/>
</dbReference>
<name>A0A8C4RAU7_EPTBU</name>
<dbReference type="SMART" id="SM00324">
    <property type="entry name" value="RhoGAP"/>
    <property type="match status" value="1"/>
</dbReference>
<dbReference type="Ensembl" id="ENSEBUT00000027347.1">
    <property type="protein sequence ID" value="ENSEBUP00000026771.1"/>
    <property type="gene ID" value="ENSEBUG00000016483.1"/>
</dbReference>
<organism evidence="4 5">
    <name type="scientific">Eptatretus burgeri</name>
    <name type="common">Inshore hagfish</name>
    <dbReference type="NCBI Taxonomy" id="7764"/>
    <lineage>
        <taxon>Eukaryota</taxon>
        <taxon>Metazoa</taxon>
        <taxon>Chordata</taxon>
        <taxon>Craniata</taxon>
        <taxon>Vertebrata</taxon>
        <taxon>Cyclostomata</taxon>
        <taxon>Myxini</taxon>
        <taxon>Myxiniformes</taxon>
        <taxon>Myxinidae</taxon>
        <taxon>Eptatretinae</taxon>
        <taxon>Eptatretus</taxon>
    </lineage>
</organism>
<dbReference type="Gene3D" id="1.10.555.10">
    <property type="entry name" value="Rho GTPase activation protein"/>
    <property type="match status" value="2"/>
</dbReference>
<dbReference type="GO" id="GO:0005096">
    <property type="term" value="F:GTPase activator activity"/>
    <property type="evidence" value="ECO:0007669"/>
    <property type="project" value="UniProtKB-KW"/>
</dbReference>
<evidence type="ECO:0000256" key="1">
    <source>
        <dbReference type="ARBA" id="ARBA00022468"/>
    </source>
</evidence>
<evidence type="ECO:0000313" key="4">
    <source>
        <dbReference type="Ensembl" id="ENSEBUP00000026771.1"/>
    </source>
</evidence>
<keyword evidence="2" id="KW-0597">Phosphoprotein</keyword>
<accession>A0A8C4RAU7</accession>
<dbReference type="GO" id="GO:0007165">
    <property type="term" value="P:signal transduction"/>
    <property type="evidence" value="ECO:0007669"/>
    <property type="project" value="InterPro"/>
</dbReference>
<keyword evidence="5" id="KW-1185">Reference proteome</keyword>
<dbReference type="InterPro" id="IPR004148">
    <property type="entry name" value="BAR_dom"/>
</dbReference>
<dbReference type="GeneTree" id="ENSGT00940000157296"/>
<dbReference type="PANTHER" id="PTHR14130">
    <property type="entry name" value="3BP-1 RELATED RHOGAP"/>
    <property type="match status" value="1"/>
</dbReference>
<dbReference type="GO" id="GO:0032956">
    <property type="term" value="P:regulation of actin cytoskeleton organization"/>
    <property type="evidence" value="ECO:0007669"/>
    <property type="project" value="TreeGrafter"/>
</dbReference>
<dbReference type="PANTHER" id="PTHR14130:SF14">
    <property type="entry name" value="RHO GTPASE-ACTIVATING PROTEIN 92B"/>
    <property type="match status" value="1"/>
</dbReference>
<dbReference type="GO" id="GO:0005737">
    <property type="term" value="C:cytoplasm"/>
    <property type="evidence" value="ECO:0007669"/>
    <property type="project" value="InterPro"/>
</dbReference>
<dbReference type="SUPFAM" id="SSF103657">
    <property type="entry name" value="BAR/IMD domain-like"/>
    <property type="match status" value="1"/>
</dbReference>
<dbReference type="OMA" id="CGAVETQ"/>
<feature type="domain" description="Rho-GAP" evidence="3">
    <location>
        <begin position="205"/>
        <end position="390"/>
    </location>
</feature>
<dbReference type="InterPro" id="IPR027267">
    <property type="entry name" value="AH/BAR_dom_sf"/>
</dbReference>
<reference evidence="4" key="1">
    <citation type="submission" date="2025-08" db="UniProtKB">
        <authorList>
            <consortium name="Ensembl"/>
        </authorList>
    </citation>
    <scope>IDENTIFICATION</scope>
</reference>
<keyword evidence="1" id="KW-0343">GTPase activation</keyword>
<dbReference type="Pfam" id="PF03114">
    <property type="entry name" value="BAR"/>
    <property type="match status" value="1"/>
</dbReference>
<evidence type="ECO:0000313" key="5">
    <source>
        <dbReference type="Proteomes" id="UP000694388"/>
    </source>
</evidence>
<dbReference type="Proteomes" id="UP000694388">
    <property type="component" value="Unplaced"/>
</dbReference>
<reference evidence="4" key="2">
    <citation type="submission" date="2025-09" db="UniProtKB">
        <authorList>
            <consortium name="Ensembl"/>
        </authorList>
    </citation>
    <scope>IDENTIFICATION</scope>
</reference>
<dbReference type="InterPro" id="IPR000198">
    <property type="entry name" value="RhoGAP_dom"/>
</dbReference>
<evidence type="ECO:0000256" key="2">
    <source>
        <dbReference type="ARBA" id="ARBA00022553"/>
    </source>
</evidence>
<dbReference type="AlphaFoldDB" id="A0A8C4RAU7"/>
<dbReference type="Pfam" id="PF00620">
    <property type="entry name" value="RhoGAP"/>
    <property type="match status" value="2"/>
</dbReference>
<dbReference type="SMART" id="SM00721">
    <property type="entry name" value="BAR"/>
    <property type="match status" value="1"/>
</dbReference>
<sequence>MKKQFNRMRQLANQTMVGASDLPDFECCFSQAEKRLELVKTVTHNMHKKVFAYLQGQADYEKRMVNLWIRLRLQLPVHSCPALLLCSRRVLDVCGEAEGRLAVELTLHEMQVEREVLEPLTMLLEVEIPAIQKQRKHLAKLVLDMDSARARWHQSTKSGAPGSNLQTMAAKADTLRDEMEEAVTKVEMGKVIAALIESQADYHRKSLQVLENVLPTLRMQQERAVEQPCFGIPLEEHLTNTGQEIAFPIECCVGLLLQNGMQEEGLFRVAAAASRLKKLKIALDCGAVETQDYAGDPHAVAGAPHFFILSVIEKLPKANEDNLRYLVKFLSRLCQSQDMNKMSPSNLAIVLGPNLLWPPGDGTMTDMITTVSLHTAGIIEPIIQYADTFFPEGQYIMSFLCLFSHFFHQTVKFYLFNHPPCS</sequence>
<evidence type="ECO:0000259" key="3">
    <source>
        <dbReference type="PROSITE" id="PS50238"/>
    </source>
</evidence>
<protein>
    <submittedName>
        <fullName evidence="4">Rho GTPase activating protein 44</fullName>
    </submittedName>
</protein>
<dbReference type="Gene3D" id="1.20.1270.60">
    <property type="entry name" value="Arfaptin homology (AH) domain/BAR domain"/>
    <property type="match status" value="1"/>
</dbReference>
<dbReference type="GO" id="GO:0035020">
    <property type="term" value="P:regulation of Rac protein signal transduction"/>
    <property type="evidence" value="ECO:0007669"/>
    <property type="project" value="TreeGrafter"/>
</dbReference>
<dbReference type="PROSITE" id="PS50238">
    <property type="entry name" value="RHOGAP"/>
    <property type="match status" value="1"/>
</dbReference>
<proteinExistence type="predicted"/>
<dbReference type="InterPro" id="IPR047165">
    <property type="entry name" value="RHG17/44/SH3BP1-like"/>
</dbReference>